<evidence type="ECO:0000256" key="1">
    <source>
        <dbReference type="SAM" id="SignalP"/>
    </source>
</evidence>
<evidence type="ECO:0008006" key="4">
    <source>
        <dbReference type="Google" id="ProtNLM"/>
    </source>
</evidence>
<accession>A0A6B8M9L7</accession>
<gene>
    <name evidence="2" type="ORF">F7D14_18640</name>
</gene>
<dbReference type="AlphaFoldDB" id="A0A6B8M9L7"/>
<organism evidence="2 3">
    <name type="scientific">Methylocystis parvus</name>
    <dbReference type="NCBI Taxonomy" id="134"/>
    <lineage>
        <taxon>Bacteria</taxon>
        <taxon>Pseudomonadati</taxon>
        <taxon>Pseudomonadota</taxon>
        <taxon>Alphaproteobacteria</taxon>
        <taxon>Hyphomicrobiales</taxon>
        <taxon>Methylocystaceae</taxon>
        <taxon>Methylocystis</taxon>
    </lineage>
</organism>
<dbReference type="EMBL" id="CP044331">
    <property type="protein sequence ID" value="QGM99298.1"/>
    <property type="molecule type" value="Genomic_DNA"/>
</dbReference>
<feature type="chain" id="PRO_5025558838" description="SH3 domain-containing protein" evidence="1">
    <location>
        <begin position="24"/>
        <end position="125"/>
    </location>
</feature>
<dbReference type="Proteomes" id="UP000422569">
    <property type="component" value="Chromosome"/>
</dbReference>
<reference evidence="2 3" key="1">
    <citation type="submission" date="2019-09" db="EMBL/GenBank/DDBJ databases">
        <title>Isolation and complete genome sequencing of Methylocystis species.</title>
        <authorList>
            <person name="Rumah B.L."/>
            <person name="Stead C.E."/>
            <person name="Stevens B.C."/>
            <person name="Minton N.P."/>
            <person name="Grosse-Honebrink A."/>
            <person name="Zhang Y."/>
        </authorList>
    </citation>
    <scope>NUCLEOTIDE SEQUENCE [LARGE SCALE GENOMIC DNA]</scope>
    <source>
        <strain evidence="2 3">BRCS2</strain>
    </source>
</reference>
<keyword evidence="1" id="KW-0732">Signal</keyword>
<dbReference type="RefSeq" id="WP_016921493.1">
    <property type="nucleotide sequence ID" value="NZ_CP044331.1"/>
</dbReference>
<proteinExistence type="predicted"/>
<name>A0A6B8M9L7_9HYPH</name>
<evidence type="ECO:0000313" key="3">
    <source>
        <dbReference type="Proteomes" id="UP000422569"/>
    </source>
</evidence>
<dbReference type="KEGG" id="mpar:F7D14_18640"/>
<sequence>MRKLRLSLLALAALAGGASNANAYEAMLGGNFVLHTQPHGRHLMTLAAGDIVNIDHCDHSWCAVTHGPHAGYLYMPRTLDGNLYGPHGGVAGYQDGGPAELGLAVISAPVDAAGDVVNAGVSVLR</sequence>
<evidence type="ECO:0000313" key="2">
    <source>
        <dbReference type="EMBL" id="QGM99298.1"/>
    </source>
</evidence>
<keyword evidence="3" id="KW-1185">Reference proteome</keyword>
<protein>
    <recommendedName>
        <fullName evidence="4">SH3 domain-containing protein</fullName>
    </recommendedName>
</protein>
<feature type="signal peptide" evidence="1">
    <location>
        <begin position="1"/>
        <end position="23"/>
    </location>
</feature>